<feature type="signal peptide" evidence="3">
    <location>
        <begin position="1"/>
        <end position="22"/>
    </location>
</feature>
<evidence type="ECO:0000256" key="1">
    <source>
        <dbReference type="ARBA" id="ARBA00022441"/>
    </source>
</evidence>
<dbReference type="InterPro" id="IPR006652">
    <property type="entry name" value="Kelch_1"/>
</dbReference>
<dbReference type="EMBL" id="BAABHD010000021">
    <property type="protein sequence ID" value="GAA4452366.1"/>
    <property type="molecule type" value="Genomic_DNA"/>
</dbReference>
<comment type="caution">
    <text evidence="4">The sequence shown here is derived from an EMBL/GenBank/DDBJ whole genome shotgun (WGS) entry which is preliminary data.</text>
</comment>
<dbReference type="Pfam" id="PF24681">
    <property type="entry name" value="Kelch_KLHDC2_KLHL20_DRC7"/>
    <property type="match status" value="1"/>
</dbReference>
<gene>
    <name evidence="4" type="ORF">GCM10023189_15660</name>
</gene>
<accession>A0ABP8MP55</accession>
<dbReference type="InterPro" id="IPR015915">
    <property type="entry name" value="Kelch-typ_b-propeller"/>
</dbReference>
<dbReference type="PANTHER" id="PTHR45632">
    <property type="entry name" value="LD33804P"/>
    <property type="match status" value="1"/>
</dbReference>
<evidence type="ECO:0000313" key="5">
    <source>
        <dbReference type="Proteomes" id="UP001501175"/>
    </source>
</evidence>
<feature type="chain" id="PRO_5046068993" evidence="3">
    <location>
        <begin position="23"/>
        <end position="331"/>
    </location>
</feature>
<evidence type="ECO:0000313" key="4">
    <source>
        <dbReference type="EMBL" id="GAA4452366.1"/>
    </source>
</evidence>
<name>A0ABP8MP55_9BACT</name>
<proteinExistence type="predicted"/>
<dbReference type="PANTHER" id="PTHR45632:SF3">
    <property type="entry name" value="KELCH-LIKE PROTEIN 32"/>
    <property type="match status" value="1"/>
</dbReference>
<keyword evidence="2" id="KW-0677">Repeat</keyword>
<reference evidence="5" key="1">
    <citation type="journal article" date="2019" name="Int. J. Syst. Evol. Microbiol.">
        <title>The Global Catalogue of Microorganisms (GCM) 10K type strain sequencing project: providing services to taxonomists for standard genome sequencing and annotation.</title>
        <authorList>
            <consortium name="The Broad Institute Genomics Platform"/>
            <consortium name="The Broad Institute Genome Sequencing Center for Infectious Disease"/>
            <person name="Wu L."/>
            <person name="Ma J."/>
        </authorList>
    </citation>
    <scope>NUCLEOTIDE SEQUENCE [LARGE SCALE GENOMIC DNA]</scope>
    <source>
        <strain evidence="5">JCM 17927</strain>
    </source>
</reference>
<protein>
    <submittedName>
        <fullName evidence="4">Kelch repeat-containing protein</fullName>
    </submittedName>
</protein>
<dbReference type="SUPFAM" id="SSF117281">
    <property type="entry name" value="Kelch motif"/>
    <property type="match status" value="1"/>
</dbReference>
<keyword evidence="5" id="KW-1185">Reference proteome</keyword>
<dbReference type="Gene3D" id="2.120.10.80">
    <property type="entry name" value="Kelch-type beta propeller"/>
    <property type="match status" value="2"/>
</dbReference>
<evidence type="ECO:0000256" key="2">
    <source>
        <dbReference type="ARBA" id="ARBA00022737"/>
    </source>
</evidence>
<organism evidence="4 5">
    <name type="scientific">Nibrella saemangeumensis</name>
    <dbReference type="NCBI Taxonomy" id="1084526"/>
    <lineage>
        <taxon>Bacteria</taxon>
        <taxon>Pseudomonadati</taxon>
        <taxon>Bacteroidota</taxon>
        <taxon>Cytophagia</taxon>
        <taxon>Cytophagales</taxon>
        <taxon>Spirosomataceae</taxon>
        <taxon>Nibrella</taxon>
    </lineage>
</organism>
<keyword evidence="1" id="KW-0880">Kelch repeat</keyword>
<dbReference type="Proteomes" id="UP001501175">
    <property type="component" value="Unassembled WGS sequence"/>
</dbReference>
<dbReference type="SMART" id="SM00612">
    <property type="entry name" value="Kelch"/>
    <property type="match status" value="5"/>
</dbReference>
<keyword evidence="3" id="KW-0732">Signal</keyword>
<sequence>MSPMRRATLIALSLIAGHTVIAQSTSGNGKRWEVVQAQNEPEKRTETAFARVGDLFYLVGGRTIKPVEAYDPKQNRWEKRAVVPVEMHHFQAVEHNGEIYVVGAFTGGYPHETPIPAIYIYNPKKDEWRKGADIPEGRRRGSAGVAAYRNKIYLFCGIIDGHYDGHVSWVDEYDPTKNTWRQLPDAPHARDHFQAAVQGDKAYIAGGRLTSAKTGKVINQTVSAVDVYDFKSQKWMTLPEADTIPTRRAGSTSIPYGNKILVIGGESDRQKKAHNQTEVLDTKTLKWETWAPMQIGRHATQAIIYKNNVYIVAGTGNQGGSPELNSMEVMK</sequence>
<evidence type="ECO:0000256" key="3">
    <source>
        <dbReference type="SAM" id="SignalP"/>
    </source>
</evidence>